<protein>
    <recommendedName>
        <fullName evidence="2">Endonuclease/exonuclease/phosphatase domain-containing protein</fullName>
    </recommendedName>
</protein>
<dbReference type="InterPro" id="IPR047971">
    <property type="entry name" value="ExeM-like"/>
</dbReference>
<evidence type="ECO:0000313" key="4">
    <source>
        <dbReference type="Proteomes" id="UP000292298"/>
    </source>
</evidence>
<feature type="domain" description="Endonuclease/exonuclease/phosphatase" evidence="2">
    <location>
        <begin position="284"/>
        <end position="536"/>
    </location>
</feature>
<evidence type="ECO:0000256" key="1">
    <source>
        <dbReference type="SAM" id="SignalP"/>
    </source>
</evidence>
<reference evidence="3 4" key="1">
    <citation type="submission" date="2019-02" db="EMBL/GenBank/DDBJ databases">
        <title>Genomic Encyclopedia of Type Strains, Phase IV (KMG-IV): sequencing the most valuable type-strain genomes for metagenomic binning, comparative biology and taxonomic classification.</title>
        <authorList>
            <person name="Goeker M."/>
        </authorList>
    </citation>
    <scope>NUCLEOTIDE SEQUENCE [LARGE SCALE GENOMIC DNA]</scope>
    <source>
        <strain evidence="3 4">DSM 21056</strain>
    </source>
</reference>
<gene>
    <name evidence="3" type="ORF">EV698_0326</name>
</gene>
<organism evidence="3 4">
    <name type="scientific">Spiribacter vilamensis</name>
    <dbReference type="NCBI Taxonomy" id="531306"/>
    <lineage>
        <taxon>Bacteria</taxon>
        <taxon>Pseudomonadati</taxon>
        <taxon>Pseudomonadota</taxon>
        <taxon>Gammaproteobacteria</taxon>
        <taxon>Chromatiales</taxon>
        <taxon>Ectothiorhodospiraceae</taxon>
        <taxon>Spiribacter</taxon>
    </lineage>
</organism>
<dbReference type="PANTHER" id="PTHR42834">
    <property type="entry name" value="ENDONUCLEASE/EXONUCLEASE/PHOSPHATASE FAMILY PROTEIN (AFU_ORTHOLOGUE AFUA_3G09210)"/>
    <property type="match status" value="1"/>
</dbReference>
<dbReference type="Pfam" id="PF03372">
    <property type="entry name" value="Exo_endo_phos"/>
    <property type="match status" value="1"/>
</dbReference>
<keyword evidence="4" id="KW-1185">Reference proteome</keyword>
<dbReference type="OrthoDB" id="9800417at2"/>
<comment type="caution">
    <text evidence="3">The sequence shown here is derived from an EMBL/GenBank/DDBJ whole genome shotgun (WGS) entry which is preliminary data.</text>
</comment>
<accession>A0A4Q8CYW2</accession>
<dbReference type="Gene3D" id="3.60.10.10">
    <property type="entry name" value="Endonuclease/exonuclease/phosphatase"/>
    <property type="match status" value="1"/>
</dbReference>
<evidence type="ECO:0000259" key="2">
    <source>
        <dbReference type="Pfam" id="PF03372"/>
    </source>
</evidence>
<dbReference type="AlphaFoldDB" id="A0A4Q8CYW2"/>
<sequence>MSTVRSDFWLPAAIVMALPGLAMASTEPSCGASGSTSLADVRGLDGPAVAEGRQIEVEAVVSGRFPGDQGLNGFYLAADSPAAGLFVYAPDLTPATTPGRNERWRIRAHSGRYRGDVQLERIVSMVYCGPETVTPAAFEPDDDAAYERLHDRLVRIDGPLSVAEVYDLGRYGTLRLARGERSFHPNNGVGGGERLDLLVDDGSYQRDPRPVPHTDNGVRRAGDRVESVTGILARAFGRWRIHPTRPPTFRAANPRPSPPPGGEGIRAVQLNLHNYFTDRSGRGARTEAAFQHQRERLRRFVRALDPDLIALHEIENNPATMDDLTGLLNDGLQVSEAYQAAVRGRSDAVIRSALLYRPVRLSRVDGAHQVDPVHPRDPIQARFRTASGIGFRVAVAHFKSRGGCPDHGDIDRGEGCWAERRQAQSEAMLDWLEDTGEPKAADQPPLLVMADFNAYPQEEALSRWTSAGYTDLLARYVKPMARYTYNYHGRAGYLDHALANPALLEHVADVELWSINADEPAYLRREGKGYWRLSDHDPVIVDMFAPAP</sequence>
<feature type="chain" id="PRO_5020242431" description="Endonuclease/exonuclease/phosphatase domain-containing protein" evidence="1">
    <location>
        <begin position="25"/>
        <end position="548"/>
    </location>
</feature>
<dbReference type="SUPFAM" id="SSF56219">
    <property type="entry name" value="DNase I-like"/>
    <property type="match status" value="1"/>
</dbReference>
<dbReference type="Proteomes" id="UP000292298">
    <property type="component" value="Unassembled WGS sequence"/>
</dbReference>
<evidence type="ECO:0000313" key="3">
    <source>
        <dbReference type="EMBL" id="RZU98090.1"/>
    </source>
</evidence>
<feature type="signal peptide" evidence="1">
    <location>
        <begin position="1"/>
        <end position="24"/>
    </location>
</feature>
<dbReference type="InterPro" id="IPR036691">
    <property type="entry name" value="Endo/exonu/phosph_ase_sf"/>
</dbReference>
<keyword evidence="1" id="KW-0732">Signal</keyword>
<dbReference type="InterPro" id="IPR005135">
    <property type="entry name" value="Endo/exonuclease/phosphatase"/>
</dbReference>
<dbReference type="EMBL" id="SHLI01000001">
    <property type="protein sequence ID" value="RZU98090.1"/>
    <property type="molecule type" value="Genomic_DNA"/>
</dbReference>
<dbReference type="PANTHER" id="PTHR42834:SF1">
    <property type="entry name" value="ENDONUCLEASE_EXONUCLEASE_PHOSPHATASE FAMILY PROTEIN (AFU_ORTHOLOGUE AFUA_3G09210)"/>
    <property type="match status" value="1"/>
</dbReference>
<proteinExistence type="predicted"/>
<dbReference type="GO" id="GO:0003824">
    <property type="term" value="F:catalytic activity"/>
    <property type="evidence" value="ECO:0007669"/>
    <property type="project" value="InterPro"/>
</dbReference>
<dbReference type="NCBIfam" id="NF033681">
    <property type="entry name" value="ExeM_NucH_DNase"/>
    <property type="match status" value="1"/>
</dbReference>
<name>A0A4Q8CYW2_9GAMM</name>